<dbReference type="Proteomes" id="UP000316213">
    <property type="component" value="Unassembled WGS sequence"/>
</dbReference>
<comment type="caution">
    <text evidence="1">The sequence shown here is derived from an EMBL/GenBank/DDBJ whole genome shotgun (WGS) entry which is preliminary data.</text>
</comment>
<dbReference type="OrthoDB" id="9844285at2"/>
<evidence type="ECO:0000313" key="2">
    <source>
        <dbReference type="Proteomes" id="UP000316213"/>
    </source>
</evidence>
<gene>
    <name evidence="1" type="ORF">Pla100_46260</name>
</gene>
<reference evidence="1 2" key="1">
    <citation type="submission" date="2019-02" db="EMBL/GenBank/DDBJ databases">
        <title>Deep-cultivation of Planctomycetes and their phenomic and genomic characterization uncovers novel biology.</title>
        <authorList>
            <person name="Wiegand S."/>
            <person name="Jogler M."/>
            <person name="Boedeker C."/>
            <person name="Pinto D."/>
            <person name="Vollmers J."/>
            <person name="Rivas-Marin E."/>
            <person name="Kohn T."/>
            <person name="Peeters S.H."/>
            <person name="Heuer A."/>
            <person name="Rast P."/>
            <person name="Oberbeckmann S."/>
            <person name="Bunk B."/>
            <person name="Jeske O."/>
            <person name="Meyerdierks A."/>
            <person name="Storesund J.E."/>
            <person name="Kallscheuer N."/>
            <person name="Luecker S."/>
            <person name="Lage O.M."/>
            <person name="Pohl T."/>
            <person name="Merkel B.J."/>
            <person name="Hornburger P."/>
            <person name="Mueller R.-W."/>
            <person name="Bruemmer F."/>
            <person name="Labrenz M."/>
            <person name="Spormann A.M."/>
            <person name="Op Den Camp H."/>
            <person name="Overmann J."/>
            <person name="Amann R."/>
            <person name="Jetten M.S.M."/>
            <person name="Mascher T."/>
            <person name="Medema M.H."/>
            <person name="Devos D.P."/>
            <person name="Kaster A.-K."/>
            <person name="Ovreas L."/>
            <person name="Rohde M."/>
            <person name="Galperin M.Y."/>
            <person name="Jogler C."/>
        </authorList>
    </citation>
    <scope>NUCLEOTIDE SEQUENCE [LARGE SCALE GENOMIC DNA]</scope>
    <source>
        <strain evidence="1 2">Pla100</strain>
    </source>
</reference>
<accession>A0A5C5ZZM7</accession>
<dbReference type="EMBL" id="SJPM01000011">
    <property type="protein sequence ID" value="TWT92606.1"/>
    <property type="molecule type" value="Genomic_DNA"/>
</dbReference>
<protein>
    <submittedName>
        <fullName evidence="1">Uncharacterized protein</fullName>
    </submittedName>
</protein>
<name>A0A5C5ZZM7_9BACT</name>
<sequence>MKMPLKQQCEACRDGIFAAIIDVLHERSEYITSIERTARGELPITGIALELSPWHGGLGLSLRLSTDFPLGDFRYDSADWPHFDFTHGCASPSIDQAISIVTEIYNQGKEPGNDLREMAHLTFMAGAEAILNPSVARLLNGEEKVSGTVFVDPEGISP</sequence>
<organism evidence="1 2">
    <name type="scientific">Neorhodopirellula pilleata</name>
    <dbReference type="NCBI Taxonomy" id="2714738"/>
    <lineage>
        <taxon>Bacteria</taxon>
        <taxon>Pseudomonadati</taxon>
        <taxon>Planctomycetota</taxon>
        <taxon>Planctomycetia</taxon>
        <taxon>Pirellulales</taxon>
        <taxon>Pirellulaceae</taxon>
        <taxon>Neorhodopirellula</taxon>
    </lineage>
</organism>
<keyword evidence="2" id="KW-1185">Reference proteome</keyword>
<dbReference type="RefSeq" id="WP_146580273.1">
    <property type="nucleotide sequence ID" value="NZ_SJPM01000011.1"/>
</dbReference>
<proteinExistence type="predicted"/>
<evidence type="ECO:0000313" key="1">
    <source>
        <dbReference type="EMBL" id="TWT92606.1"/>
    </source>
</evidence>
<dbReference type="AlphaFoldDB" id="A0A5C5ZZM7"/>